<dbReference type="PROSITE" id="PS00175">
    <property type="entry name" value="PG_MUTASE"/>
    <property type="match status" value="1"/>
</dbReference>
<dbReference type="OrthoDB" id="496981at2759"/>
<reference evidence="1 2" key="1">
    <citation type="submission" date="2017-06" db="EMBL/GenBank/DDBJ databases">
        <title>Genome of Fusarium nygamai isolate CS10214.</title>
        <authorList>
            <person name="Gardiner D.M."/>
            <person name="Obanor F."/>
            <person name="Kazan K."/>
        </authorList>
    </citation>
    <scope>NUCLEOTIDE SEQUENCE [LARGE SCALE GENOMIC DNA]</scope>
    <source>
        <strain evidence="1 2">CS10214</strain>
    </source>
</reference>
<organism evidence="1 2">
    <name type="scientific">Gibberella nygamai</name>
    <name type="common">Bean root rot disease fungus</name>
    <name type="synonym">Fusarium nygamai</name>
    <dbReference type="NCBI Taxonomy" id="42673"/>
    <lineage>
        <taxon>Eukaryota</taxon>
        <taxon>Fungi</taxon>
        <taxon>Dikarya</taxon>
        <taxon>Ascomycota</taxon>
        <taxon>Pezizomycotina</taxon>
        <taxon>Sordariomycetes</taxon>
        <taxon>Hypocreomycetidae</taxon>
        <taxon>Hypocreales</taxon>
        <taxon>Nectriaceae</taxon>
        <taxon>Fusarium</taxon>
        <taxon>Fusarium fujikuroi species complex</taxon>
    </lineage>
</organism>
<dbReference type="InterPro" id="IPR050275">
    <property type="entry name" value="PGM_Phosphatase"/>
</dbReference>
<dbReference type="GO" id="GO:0005737">
    <property type="term" value="C:cytoplasm"/>
    <property type="evidence" value="ECO:0007669"/>
    <property type="project" value="TreeGrafter"/>
</dbReference>
<dbReference type="InterPro" id="IPR013078">
    <property type="entry name" value="His_Pase_superF_clade-1"/>
</dbReference>
<dbReference type="PANTHER" id="PTHR48100">
    <property type="entry name" value="BROAD-SPECIFICITY PHOSPHATASE YOR283W-RELATED"/>
    <property type="match status" value="1"/>
</dbReference>
<evidence type="ECO:0000313" key="1">
    <source>
        <dbReference type="EMBL" id="PNP78537.1"/>
    </source>
</evidence>
<keyword evidence="2" id="KW-1185">Reference proteome</keyword>
<dbReference type="Gene3D" id="3.40.50.1240">
    <property type="entry name" value="Phosphoglycerate mutase-like"/>
    <property type="match status" value="1"/>
</dbReference>
<proteinExistence type="predicted"/>
<sequence length="244" mass="27457">MPQIIHLVRHGQAVHNLCEANNILPDTDLTPLGEEQARGLISQHPELANVDLIVSSPLRRTLQTTLLGFSSQLERGLQIVALSEVQEVSDMNCDTGSDLSVIKAEFQQQPVDFSLVEPGWQIKEGKTKWAPVVGSILERARAARQWLSERPESEIVVVTHGCFLHFFTDDWVNSVNPDGTDWANAEVRSYTISRDDHEGPVLCETIESRMRRRVELVPPTREEQRQLRQAALKAALDWGLIRPS</sequence>
<dbReference type="InterPro" id="IPR001345">
    <property type="entry name" value="PG/BPGM_mutase_AS"/>
</dbReference>
<dbReference type="PANTHER" id="PTHR48100:SF54">
    <property type="entry name" value="PHOSPHATASE SPAC5H10.03-RELATED"/>
    <property type="match status" value="1"/>
</dbReference>
<dbReference type="GO" id="GO:0016791">
    <property type="term" value="F:phosphatase activity"/>
    <property type="evidence" value="ECO:0007669"/>
    <property type="project" value="TreeGrafter"/>
</dbReference>
<evidence type="ECO:0000313" key="2">
    <source>
        <dbReference type="Proteomes" id="UP000236664"/>
    </source>
</evidence>
<dbReference type="SMART" id="SM00855">
    <property type="entry name" value="PGAM"/>
    <property type="match status" value="1"/>
</dbReference>
<gene>
    <name evidence="1" type="ORF">FNYG_08167</name>
</gene>
<name>A0A2K0W8C7_GIBNY</name>
<dbReference type="SUPFAM" id="SSF53254">
    <property type="entry name" value="Phosphoglycerate mutase-like"/>
    <property type="match status" value="1"/>
</dbReference>
<dbReference type="Pfam" id="PF00300">
    <property type="entry name" value="His_Phos_1"/>
    <property type="match status" value="1"/>
</dbReference>
<dbReference type="EMBL" id="MTQA01000105">
    <property type="protein sequence ID" value="PNP78537.1"/>
    <property type="molecule type" value="Genomic_DNA"/>
</dbReference>
<dbReference type="AlphaFoldDB" id="A0A2K0W8C7"/>
<accession>A0A2K0W8C7</accession>
<protein>
    <submittedName>
        <fullName evidence="1">Uncharacterized protein</fullName>
    </submittedName>
</protein>
<dbReference type="Proteomes" id="UP000236664">
    <property type="component" value="Unassembled WGS sequence"/>
</dbReference>
<dbReference type="InterPro" id="IPR029033">
    <property type="entry name" value="His_PPase_superfam"/>
</dbReference>
<comment type="caution">
    <text evidence="1">The sequence shown here is derived from an EMBL/GenBank/DDBJ whole genome shotgun (WGS) entry which is preliminary data.</text>
</comment>
<dbReference type="CDD" id="cd07067">
    <property type="entry name" value="HP_PGM_like"/>
    <property type="match status" value="1"/>
</dbReference>